<dbReference type="EMBL" id="FNHE01000002">
    <property type="protein sequence ID" value="SDL77233.1"/>
    <property type="molecule type" value="Genomic_DNA"/>
</dbReference>
<name>A0A1G9MSY9_9ACTN</name>
<keyword evidence="2" id="KW-1185">Reference proteome</keyword>
<accession>A0A1G9MSY9</accession>
<dbReference type="RefSeq" id="WP_175479405.1">
    <property type="nucleotide sequence ID" value="NZ_FNHE01000002.1"/>
</dbReference>
<proteinExistence type="predicted"/>
<reference evidence="2" key="1">
    <citation type="submission" date="2016-10" db="EMBL/GenBank/DDBJ databases">
        <authorList>
            <person name="Varghese N."/>
            <person name="Submissions S."/>
        </authorList>
    </citation>
    <scope>NUCLEOTIDE SEQUENCE [LARGE SCALE GENOMIC DNA]</scope>
    <source>
        <strain evidence="2">DSM 45419</strain>
    </source>
</reference>
<protein>
    <submittedName>
        <fullName evidence="1">Uncharacterized protein</fullName>
    </submittedName>
</protein>
<evidence type="ECO:0000313" key="2">
    <source>
        <dbReference type="Proteomes" id="UP000198680"/>
    </source>
</evidence>
<dbReference type="Proteomes" id="UP000198680">
    <property type="component" value="Unassembled WGS sequence"/>
</dbReference>
<sequence length="53" mass="4976">MTATPVQPAPDAVAAHLLTVPLALSGPAAVLRPAAPLRTAPVGAPAGVPTSGG</sequence>
<evidence type="ECO:0000313" key="1">
    <source>
        <dbReference type="EMBL" id="SDL77233.1"/>
    </source>
</evidence>
<gene>
    <name evidence="1" type="ORF">SAMN05660642_00761</name>
</gene>
<dbReference type="AlphaFoldDB" id="A0A1G9MSY9"/>
<dbReference type="STRING" id="1137991.SAMN05660642_00761"/>
<organism evidence="1 2">
    <name type="scientific">Geodermatophilus siccatus</name>
    <dbReference type="NCBI Taxonomy" id="1137991"/>
    <lineage>
        <taxon>Bacteria</taxon>
        <taxon>Bacillati</taxon>
        <taxon>Actinomycetota</taxon>
        <taxon>Actinomycetes</taxon>
        <taxon>Geodermatophilales</taxon>
        <taxon>Geodermatophilaceae</taxon>
        <taxon>Geodermatophilus</taxon>
    </lineage>
</organism>